<organism evidence="3 4">
    <name type="scientific">Phreatobacter stygius</name>
    <dbReference type="NCBI Taxonomy" id="1940610"/>
    <lineage>
        <taxon>Bacteria</taxon>
        <taxon>Pseudomonadati</taxon>
        <taxon>Pseudomonadota</taxon>
        <taxon>Alphaproteobacteria</taxon>
        <taxon>Hyphomicrobiales</taxon>
        <taxon>Phreatobacteraceae</taxon>
        <taxon>Phreatobacter</taxon>
    </lineage>
</organism>
<dbReference type="Pfam" id="PF13193">
    <property type="entry name" value="AMP-binding_C"/>
    <property type="match status" value="1"/>
</dbReference>
<dbReference type="GO" id="GO:0016878">
    <property type="term" value="F:acid-thiol ligase activity"/>
    <property type="evidence" value="ECO:0007669"/>
    <property type="project" value="UniProtKB-ARBA"/>
</dbReference>
<evidence type="ECO:0000259" key="2">
    <source>
        <dbReference type="Pfam" id="PF13193"/>
    </source>
</evidence>
<proteinExistence type="predicted"/>
<dbReference type="InterPro" id="IPR045851">
    <property type="entry name" value="AMP-bd_C_sf"/>
</dbReference>
<dbReference type="InterPro" id="IPR042099">
    <property type="entry name" value="ANL_N_sf"/>
</dbReference>
<dbReference type="InterPro" id="IPR020845">
    <property type="entry name" value="AMP-binding_CS"/>
</dbReference>
<dbReference type="PROSITE" id="PS00455">
    <property type="entry name" value="AMP_BINDING"/>
    <property type="match status" value="1"/>
</dbReference>
<dbReference type="InterPro" id="IPR050237">
    <property type="entry name" value="ATP-dep_AMP-bd_enzyme"/>
</dbReference>
<dbReference type="Pfam" id="PF00501">
    <property type="entry name" value="AMP-binding"/>
    <property type="match status" value="1"/>
</dbReference>
<dbReference type="AlphaFoldDB" id="A0A4D7B1D7"/>
<accession>A0A4D7B1D7</accession>
<dbReference type="OrthoDB" id="9803968at2"/>
<dbReference type="SUPFAM" id="SSF56801">
    <property type="entry name" value="Acetyl-CoA synthetase-like"/>
    <property type="match status" value="1"/>
</dbReference>
<dbReference type="PANTHER" id="PTHR43767:SF1">
    <property type="entry name" value="NONRIBOSOMAL PEPTIDE SYNTHASE PES1 (EUROFUNG)-RELATED"/>
    <property type="match status" value="1"/>
</dbReference>
<dbReference type="EMBL" id="CP039690">
    <property type="protein sequence ID" value="QCI66601.1"/>
    <property type="molecule type" value="Genomic_DNA"/>
</dbReference>
<dbReference type="RefSeq" id="WP_136962042.1">
    <property type="nucleotide sequence ID" value="NZ_CP039690.1"/>
</dbReference>
<evidence type="ECO:0000259" key="1">
    <source>
        <dbReference type="Pfam" id="PF00501"/>
    </source>
</evidence>
<dbReference type="Gene3D" id="3.30.300.30">
    <property type="match status" value="1"/>
</dbReference>
<keyword evidence="4" id="KW-1185">Reference proteome</keyword>
<name>A0A4D7B1D7_9HYPH</name>
<reference evidence="3 4" key="1">
    <citation type="submission" date="2019-04" db="EMBL/GenBank/DDBJ databases">
        <title>Phreatobacter aquaticus sp. nov.</title>
        <authorList>
            <person name="Choi A."/>
        </authorList>
    </citation>
    <scope>NUCLEOTIDE SEQUENCE [LARGE SCALE GENOMIC DNA]</scope>
    <source>
        <strain evidence="3 4">KCTC 52518</strain>
    </source>
</reference>
<feature type="domain" description="AMP-dependent synthetase/ligase" evidence="1">
    <location>
        <begin position="39"/>
        <end position="430"/>
    </location>
</feature>
<dbReference type="KEGG" id="pstg:E8M01_21635"/>
<dbReference type="InterPro" id="IPR000873">
    <property type="entry name" value="AMP-dep_synth/lig_dom"/>
</dbReference>
<protein>
    <submittedName>
        <fullName evidence="3">Acyl-CoA synthetase</fullName>
    </submittedName>
</protein>
<feature type="domain" description="AMP-binding enzyme C-terminal" evidence="2">
    <location>
        <begin position="480"/>
        <end position="556"/>
    </location>
</feature>
<dbReference type="NCBIfam" id="NF004822">
    <property type="entry name" value="PRK06178.1"/>
    <property type="match status" value="1"/>
</dbReference>
<dbReference type="Gene3D" id="3.40.50.12780">
    <property type="entry name" value="N-terminal domain of ligase-like"/>
    <property type="match status" value="1"/>
</dbReference>
<dbReference type="InterPro" id="IPR025110">
    <property type="entry name" value="AMP-bd_C"/>
</dbReference>
<evidence type="ECO:0000313" key="4">
    <source>
        <dbReference type="Proteomes" id="UP000298781"/>
    </source>
</evidence>
<gene>
    <name evidence="3" type="ORF">E8M01_21635</name>
</gene>
<dbReference type="Proteomes" id="UP000298781">
    <property type="component" value="Chromosome"/>
</dbReference>
<sequence>MEETEYLARLAALRARRWPKGWPDEPQYPFGKVLLTDYLRRWAVHQPDKTAVNFYGARLSYAELDRLSDRFAALLVEKGIGKGDRVAVYLPNCPQFFIAFYGILKLGAIHVPVNPMFKATELRYELIDTGARLILALDQLHDIVEEVRAETSLEHVITTSLGEMAPAKPEIPAPPALLLARREIAGAIDLLPALDTMTAAFTAPTDISLDDIAALNYTGGTTGMPKGCIHTQGDMLYTAAATVPFSLGIEPRSSYLCMLPVFWVAGEVFGLIFPIFAGSTVVLLARWDPVASMAAIDRYKVTHASFLVDGAVEILEHPDRGAYDLKSLERTGGISFVKKLNPDLRRRWRDLTGTTIREVAWGMTETHTCDTMNYGLDEDDFDLKSQPVFVGFPVPGTDFKICDFATGALKALGEEGEICIRTPSILKGYWNRPEENEMAFRDGWFHTGDIGVYDTDGILHFLGRRKEMLKVSGMSVFPGEIEAILGQFPGLLGSGVIGRPDEAKGEVPVAFVWLAEQHRTADGEAAFRAWCAKTLSSYKLPEIRFVAQLPMTETGKVKKEQLKDLL</sequence>
<dbReference type="PANTHER" id="PTHR43767">
    <property type="entry name" value="LONG-CHAIN-FATTY-ACID--COA LIGASE"/>
    <property type="match status" value="1"/>
</dbReference>
<evidence type="ECO:0000313" key="3">
    <source>
        <dbReference type="EMBL" id="QCI66601.1"/>
    </source>
</evidence>